<evidence type="ECO:0000313" key="4">
    <source>
        <dbReference type="Proteomes" id="UP000694888"/>
    </source>
</evidence>
<accession>A0ABM0ZZG0</accession>
<gene>
    <name evidence="5" type="primary">LOC101863510</name>
</gene>
<keyword evidence="1" id="KW-0472">Membrane</keyword>
<evidence type="ECO:0000313" key="5">
    <source>
        <dbReference type="RefSeq" id="XP_012937701.1"/>
    </source>
</evidence>
<evidence type="ECO:0000256" key="2">
    <source>
        <dbReference type="SAM" id="SignalP"/>
    </source>
</evidence>
<evidence type="ECO:0000259" key="3">
    <source>
        <dbReference type="Pfam" id="PF02221"/>
    </source>
</evidence>
<feature type="signal peptide" evidence="2">
    <location>
        <begin position="1"/>
        <end position="20"/>
    </location>
</feature>
<dbReference type="SUPFAM" id="SSF81296">
    <property type="entry name" value="E set domains"/>
    <property type="match status" value="1"/>
</dbReference>
<reference evidence="5" key="1">
    <citation type="submission" date="2025-08" db="UniProtKB">
        <authorList>
            <consortium name="RefSeq"/>
        </authorList>
    </citation>
    <scope>IDENTIFICATION</scope>
</reference>
<protein>
    <submittedName>
        <fullName evidence="5">Uncharacterized protein LOC101863510</fullName>
    </submittedName>
</protein>
<dbReference type="GeneID" id="101863510"/>
<feature type="domain" description="MD-2-related lipid-recognition" evidence="3">
    <location>
        <begin position="21"/>
        <end position="139"/>
    </location>
</feature>
<keyword evidence="1" id="KW-1133">Transmembrane helix</keyword>
<keyword evidence="2" id="KW-0732">Signal</keyword>
<dbReference type="Proteomes" id="UP000694888">
    <property type="component" value="Unplaced"/>
</dbReference>
<feature type="transmembrane region" description="Helical" evidence="1">
    <location>
        <begin position="135"/>
        <end position="153"/>
    </location>
</feature>
<name>A0ABM0ZZG0_APLCA</name>
<dbReference type="InterPro" id="IPR003172">
    <property type="entry name" value="ML_dom"/>
</dbReference>
<keyword evidence="1" id="KW-0812">Transmembrane</keyword>
<evidence type="ECO:0000256" key="1">
    <source>
        <dbReference type="SAM" id="Phobius"/>
    </source>
</evidence>
<organism evidence="4 5">
    <name type="scientific">Aplysia californica</name>
    <name type="common">California sea hare</name>
    <dbReference type="NCBI Taxonomy" id="6500"/>
    <lineage>
        <taxon>Eukaryota</taxon>
        <taxon>Metazoa</taxon>
        <taxon>Spiralia</taxon>
        <taxon>Lophotrochozoa</taxon>
        <taxon>Mollusca</taxon>
        <taxon>Gastropoda</taxon>
        <taxon>Heterobranchia</taxon>
        <taxon>Euthyneura</taxon>
        <taxon>Tectipleura</taxon>
        <taxon>Aplysiida</taxon>
        <taxon>Aplysioidea</taxon>
        <taxon>Aplysiidae</taxon>
        <taxon>Aplysia</taxon>
    </lineage>
</organism>
<dbReference type="InterPro" id="IPR014756">
    <property type="entry name" value="Ig_E-set"/>
</dbReference>
<dbReference type="Pfam" id="PF02221">
    <property type="entry name" value="E1_DerP2_DerF2"/>
    <property type="match status" value="1"/>
</dbReference>
<dbReference type="Gene3D" id="2.60.40.770">
    <property type="match status" value="1"/>
</dbReference>
<keyword evidence="4" id="KW-1185">Reference proteome</keyword>
<sequence length="160" mass="18155">MKIPILFILTAAACTTLVEMTQFRHCNNTDTTDSSVLGENIEVTVEQCPNSLPCVFTRGSYARISIQFTARKDIHGPIQARAWGVFPIPEKQPIEIPFTVGDEGTNCTGDKCFIRAGERVEYTEDIPILEFFPKVSLKLLCLLIVVVVVWVFFSRFYRRF</sequence>
<proteinExistence type="predicted"/>
<feature type="chain" id="PRO_5046961315" evidence="2">
    <location>
        <begin position="21"/>
        <end position="160"/>
    </location>
</feature>
<dbReference type="RefSeq" id="XP_012937701.1">
    <property type="nucleotide sequence ID" value="XM_013082247.2"/>
</dbReference>